<dbReference type="Pfam" id="PF02902">
    <property type="entry name" value="Peptidase_C48"/>
    <property type="match status" value="2"/>
</dbReference>
<name>A9UYY3_MONBE</name>
<keyword evidence="4" id="KW-0788">Thiol protease</keyword>
<feature type="compositionally biased region" description="Acidic residues" evidence="5">
    <location>
        <begin position="139"/>
        <end position="166"/>
    </location>
</feature>
<evidence type="ECO:0000256" key="5">
    <source>
        <dbReference type="SAM" id="MobiDB-lite"/>
    </source>
</evidence>
<dbReference type="KEGG" id="mbr:MONBRDRAFT_25282"/>
<reference evidence="7 8" key="1">
    <citation type="journal article" date="2008" name="Nature">
        <title>The genome of the choanoflagellate Monosiga brevicollis and the origin of metazoans.</title>
        <authorList>
            <consortium name="JGI Sequencing"/>
            <person name="King N."/>
            <person name="Westbrook M.J."/>
            <person name="Young S.L."/>
            <person name="Kuo A."/>
            <person name="Abedin M."/>
            <person name="Chapman J."/>
            <person name="Fairclough S."/>
            <person name="Hellsten U."/>
            <person name="Isogai Y."/>
            <person name="Letunic I."/>
            <person name="Marr M."/>
            <person name="Pincus D."/>
            <person name="Putnam N."/>
            <person name="Rokas A."/>
            <person name="Wright K.J."/>
            <person name="Zuzow R."/>
            <person name="Dirks W."/>
            <person name="Good M."/>
            <person name="Goodstein D."/>
            <person name="Lemons D."/>
            <person name="Li W."/>
            <person name="Lyons J.B."/>
            <person name="Morris A."/>
            <person name="Nichols S."/>
            <person name="Richter D.J."/>
            <person name="Salamov A."/>
            <person name="Bork P."/>
            <person name="Lim W.A."/>
            <person name="Manning G."/>
            <person name="Miller W.T."/>
            <person name="McGinnis W."/>
            <person name="Shapiro H."/>
            <person name="Tjian R."/>
            <person name="Grigoriev I.V."/>
            <person name="Rokhsar D."/>
        </authorList>
    </citation>
    <scope>NUCLEOTIDE SEQUENCE [LARGE SCALE GENOMIC DNA]</scope>
    <source>
        <strain evidence="8">MX1 / ATCC 50154</strain>
    </source>
</reference>
<feature type="region of interest" description="Disordered" evidence="5">
    <location>
        <begin position="1"/>
        <end position="38"/>
    </location>
</feature>
<dbReference type="GO" id="GO:0006508">
    <property type="term" value="P:proteolysis"/>
    <property type="evidence" value="ECO:0007669"/>
    <property type="project" value="UniProtKB-KW"/>
</dbReference>
<feature type="domain" description="Ubiquitin-like protease family profile" evidence="6">
    <location>
        <begin position="331"/>
        <end position="548"/>
    </location>
</feature>
<dbReference type="InParanoid" id="A9UYY3"/>
<dbReference type="GO" id="GO:0005634">
    <property type="term" value="C:nucleus"/>
    <property type="evidence" value="ECO:0000318"/>
    <property type="project" value="GO_Central"/>
</dbReference>
<comment type="similarity">
    <text evidence="1">Belongs to the peptidase C48 family.</text>
</comment>
<dbReference type="Gene3D" id="3.40.395.10">
    <property type="entry name" value="Adenoviral Proteinase, Chain A"/>
    <property type="match status" value="1"/>
</dbReference>
<sequence>MASSLQVSSAKADKETLAAIHPNQHPDSALDHESTKSTPLLLTETSEHHLSAFPTADDSWADADPLLRDALDIYGYEILPTTGSTRLPPKNSQHGPSPINAAEEEEDVLVILDSDTDQEETHEPATGSEATSDDGHQEAEDDQSDQTVEEEEEDDEDHAESGEDGEEFHSDNTDDEADEDREDESDYDTDDDQEAVIDDASDDVIEIIDDDDDEAITAETKAEAEYSSQNKMSPGDKQAATVQASPDGTSSKIILINDSASDGSADKGFDPDSVDLDGEYDLFDPRYSIRLKKLIERNRQEREANERALNAQASYMDQDLARDETRFQALSLASVQALPSLPPEADQLRADALCLHGLTWLNDVCINGMYSLIHRRSQESESLPNVWVFSSFFYTTMADPHKGYASVRRWTRKASVRPGAAPDVFAFDKILVPIHVSGNHWCCGCIDFQKKRIEYYDSFHSGAGLFHERMRSWMQQESRNKRGCDFDFAGWTNFVARDCPSQVRHTPPHDTHSAPPPSLALLTKALADGKQENTSDCGMFAIQFAEHLSRNAPFSFSQSDMPYFRRRVCYELSMGRLLNQK</sequence>
<evidence type="ECO:0000313" key="8">
    <source>
        <dbReference type="Proteomes" id="UP000001357"/>
    </source>
</evidence>
<evidence type="ECO:0000256" key="2">
    <source>
        <dbReference type="ARBA" id="ARBA00022670"/>
    </source>
</evidence>
<dbReference type="GO" id="GO:0016929">
    <property type="term" value="F:deSUMOylase activity"/>
    <property type="evidence" value="ECO:0000318"/>
    <property type="project" value="GO_Central"/>
</dbReference>
<feature type="compositionally biased region" description="Acidic residues" evidence="5">
    <location>
        <begin position="102"/>
        <end position="120"/>
    </location>
</feature>
<feature type="compositionally biased region" description="Acidic residues" evidence="5">
    <location>
        <begin position="173"/>
        <end position="216"/>
    </location>
</feature>
<keyword evidence="3" id="KW-0378">Hydrolase</keyword>
<proteinExistence type="inferred from homology"/>
<dbReference type="PANTHER" id="PTHR12606">
    <property type="entry name" value="SENTRIN/SUMO-SPECIFIC PROTEASE"/>
    <property type="match status" value="1"/>
</dbReference>
<dbReference type="GeneID" id="5890991"/>
<dbReference type="PANTHER" id="PTHR12606:SF141">
    <property type="entry name" value="GH15225P-RELATED"/>
    <property type="match status" value="1"/>
</dbReference>
<dbReference type="InterPro" id="IPR003653">
    <property type="entry name" value="Peptidase_C48_C"/>
</dbReference>
<accession>A9UYY3</accession>
<dbReference type="AlphaFoldDB" id="A9UYY3"/>
<evidence type="ECO:0000259" key="6">
    <source>
        <dbReference type="PROSITE" id="PS50600"/>
    </source>
</evidence>
<feature type="compositionally biased region" description="Polar residues" evidence="5">
    <location>
        <begin position="81"/>
        <end position="95"/>
    </location>
</feature>
<evidence type="ECO:0000256" key="3">
    <source>
        <dbReference type="ARBA" id="ARBA00022801"/>
    </source>
</evidence>
<dbReference type="eggNOG" id="KOG0778">
    <property type="taxonomic scope" value="Eukaryota"/>
</dbReference>
<dbReference type="RefSeq" id="XP_001745568.1">
    <property type="nucleotide sequence ID" value="XM_001745516.1"/>
</dbReference>
<evidence type="ECO:0000256" key="1">
    <source>
        <dbReference type="ARBA" id="ARBA00005234"/>
    </source>
</evidence>
<gene>
    <name evidence="7" type="ORF">MONBRDRAFT_25282</name>
</gene>
<dbReference type="STRING" id="81824.A9UYY3"/>
<evidence type="ECO:0000313" key="7">
    <source>
        <dbReference type="EMBL" id="EDQ89539.1"/>
    </source>
</evidence>
<keyword evidence="8" id="KW-1185">Reference proteome</keyword>
<dbReference type="PROSITE" id="PS50600">
    <property type="entry name" value="ULP_PROTEASE"/>
    <property type="match status" value="1"/>
</dbReference>
<dbReference type="EMBL" id="CH991550">
    <property type="protein sequence ID" value="EDQ89539.1"/>
    <property type="molecule type" value="Genomic_DNA"/>
</dbReference>
<feature type="region of interest" description="Disordered" evidence="5">
    <location>
        <begin position="80"/>
        <end position="247"/>
    </location>
</feature>
<keyword evidence="2" id="KW-0645">Protease</keyword>
<protein>
    <recommendedName>
        <fullName evidence="6">Ubiquitin-like protease family profile domain-containing protein</fullName>
    </recommendedName>
</protein>
<dbReference type="Proteomes" id="UP000001357">
    <property type="component" value="Unassembled WGS sequence"/>
</dbReference>
<dbReference type="InterPro" id="IPR038765">
    <property type="entry name" value="Papain-like_cys_pep_sf"/>
</dbReference>
<dbReference type="GO" id="GO:0016926">
    <property type="term" value="P:protein desumoylation"/>
    <property type="evidence" value="ECO:0000318"/>
    <property type="project" value="GO_Central"/>
</dbReference>
<evidence type="ECO:0000256" key="4">
    <source>
        <dbReference type="ARBA" id="ARBA00022807"/>
    </source>
</evidence>
<organism evidence="7 8">
    <name type="scientific">Monosiga brevicollis</name>
    <name type="common">Choanoflagellate</name>
    <dbReference type="NCBI Taxonomy" id="81824"/>
    <lineage>
        <taxon>Eukaryota</taxon>
        <taxon>Choanoflagellata</taxon>
        <taxon>Craspedida</taxon>
        <taxon>Salpingoecidae</taxon>
        <taxon>Monosiga</taxon>
    </lineage>
</organism>
<dbReference type="SUPFAM" id="SSF54001">
    <property type="entry name" value="Cysteine proteinases"/>
    <property type="match status" value="1"/>
</dbReference>